<dbReference type="Proteomes" id="UP000318720">
    <property type="component" value="Unassembled WGS sequence"/>
</dbReference>
<dbReference type="InterPro" id="IPR006765">
    <property type="entry name" value="Polyketide_synth_cyclase"/>
</dbReference>
<name>A0AAE8W5W9_9ACTN</name>
<dbReference type="SUPFAM" id="SSF54909">
    <property type="entry name" value="Dimeric alpha+beta barrel"/>
    <property type="match status" value="1"/>
</dbReference>
<evidence type="ECO:0000313" key="1">
    <source>
        <dbReference type="EMBL" id="TQE36378.1"/>
    </source>
</evidence>
<proteinExistence type="predicted"/>
<sequence length="111" mass="12916">MNRTLIVARMQQQSAPEIAQIFAESDASELPHLIGVSRRTLFTFHDVYVHLIEADENFRPNLSRARNHPLFQDVDARLSEFISPYDPGWQEPKDAMARAFYEWTADQGRIR</sequence>
<dbReference type="GO" id="GO:0030639">
    <property type="term" value="P:polyketide biosynthetic process"/>
    <property type="evidence" value="ECO:0007669"/>
    <property type="project" value="InterPro"/>
</dbReference>
<dbReference type="AlphaFoldDB" id="A0AAE8W5W9"/>
<comment type="caution">
    <text evidence="1">The sequence shown here is derived from an EMBL/GenBank/DDBJ whole genome shotgun (WGS) entry which is preliminary data.</text>
</comment>
<dbReference type="Gene3D" id="3.30.70.1090">
    <property type="entry name" value="Dimeric alpha+beta barrel"/>
    <property type="match status" value="1"/>
</dbReference>
<dbReference type="EMBL" id="SPAZ01000092">
    <property type="protein sequence ID" value="TQE36378.1"/>
    <property type="molecule type" value="Genomic_DNA"/>
</dbReference>
<organism evidence="1 2">
    <name type="scientific">Streptomyces ipomoeae</name>
    <dbReference type="NCBI Taxonomy" id="103232"/>
    <lineage>
        <taxon>Bacteria</taxon>
        <taxon>Bacillati</taxon>
        <taxon>Actinomycetota</taxon>
        <taxon>Actinomycetes</taxon>
        <taxon>Kitasatosporales</taxon>
        <taxon>Streptomycetaceae</taxon>
        <taxon>Streptomyces</taxon>
    </lineage>
</organism>
<dbReference type="RefSeq" id="WP_009339186.1">
    <property type="nucleotide sequence ID" value="NZ_JARAVA010000026.1"/>
</dbReference>
<accession>A0AAE8W5W9</accession>
<reference evidence="1 2" key="1">
    <citation type="submission" date="2019-03" db="EMBL/GenBank/DDBJ databases">
        <title>Comparative genomic analyses of the sweetpotato soil rot pathogen, Streptomyces ipomoeae.</title>
        <authorList>
            <person name="Ruschel Soares N."/>
            <person name="Badger J.H."/>
            <person name="Huguet-Tapia J.C."/>
            <person name="Clark C.A."/>
            <person name="Pettis G.S."/>
        </authorList>
    </citation>
    <scope>NUCLEOTIDE SEQUENCE [LARGE SCALE GENOMIC DNA]</scope>
    <source>
        <strain evidence="1 2">88-35</strain>
    </source>
</reference>
<dbReference type="InterPro" id="IPR011008">
    <property type="entry name" value="Dimeric_a/b-barrel"/>
</dbReference>
<evidence type="ECO:0000313" key="2">
    <source>
        <dbReference type="Proteomes" id="UP000318720"/>
    </source>
</evidence>
<protein>
    <submittedName>
        <fullName evidence="1">TcmI family type II polyketide cyclase</fullName>
    </submittedName>
</protein>
<dbReference type="InterPro" id="IPR038474">
    <property type="entry name" value="Polyketide_synth_cyclase_sf"/>
</dbReference>
<dbReference type="Pfam" id="PF04673">
    <property type="entry name" value="Cyclase_polyket"/>
    <property type="match status" value="1"/>
</dbReference>
<gene>
    <name evidence="1" type="ORF">Sipo8835_10400</name>
</gene>